<evidence type="ECO:0000313" key="2">
    <source>
        <dbReference type="Proteomes" id="UP000613740"/>
    </source>
</evidence>
<evidence type="ECO:0000313" key="1">
    <source>
        <dbReference type="EMBL" id="KAG2455110.1"/>
    </source>
</evidence>
<dbReference type="Proteomes" id="UP000613740">
    <property type="component" value="Unassembled WGS sequence"/>
</dbReference>
<sequence length="178" mass="18544">MAAAKRGACIVRQSLGLNVDVAELSMMGYNYRCGANLEPDVLVTFQGRPHAFLLLDERRSGGTEASIPSRALQLQTSFKQSVFLAAPASYGHAFTSQQCAKLPALTVVTFVDADDAVAAVVRFVDQLNTSCSGLGGQLEAGDIEAQRQALAVEEHSLESTLLALAATDGSVEAGVGGG</sequence>
<organism evidence="1 2">
    <name type="scientific">Chlamydomonas schloesseri</name>
    <dbReference type="NCBI Taxonomy" id="2026947"/>
    <lineage>
        <taxon>Eukaryota</taxon>
        <taxon>Viridiplantae</taxon>
        <taxon>Chlorophyta</taxon>
        <taxon>core chlorophytes</taxon>
        <taxon>Chlorophyceae</taxon>
        <taxon>CS clade</taxon>
        <taxon>Chlamydomonadales</taxon>
        <taxon>Chlamydomonadaceae</taxon>
        <taxon>Chlamydomonas</taxon>
    </lineage>
</organism>
<keyword evidence="2" id="KW-1185">Reference proteome</keyword>
<dbReference type="OrthoDB" id="549828at2759"/>
<comment type="caution">
    <text evidence="1">The sequence shown here is derived from an EMBL/GenBank/DDBJ whole genome shotgun (WGS) entry which is preliminary data.</text>
</comment>
<proteinExistence type="predicted"/>
<name>A0A835WWK6_9CHLO</name>
<accession>A0A835WWK6</accession>
<gene>
    <name evidence="1" type="ORF">HYH02_000930</name>
</gene>
<dbReference type="EMBL" id="JAEHOD010000001">
    <property type="protein sequence ID" value="KAG2455110.1"/>
    <property type="molecule type" value="Genomic_DNA"/>
</dbReference>
<protein>
    <submittedName>
        <fullName evidence="1">Uncharacterized protein</fullName>
    </submittedName>
</protein>
<reference evidence="1" key="1">
    <citation type="journal article" date="2020" name="bioRxiv">
        <title>Comparative genomics of Chlamydomonas.</title>
        <authorList>
            <person name="Craig R.J."/>
            <person name="Hasan A.R."/>
            <person name="Ness R.W."/>
            <person name="Keightley P.D."/>
        </authorList>
    </citation>
    <scope>NUCLEOTIDE SEQUENCE</scope>
    <source>
        <strain evidence="1">CCAP 11/173</strain>
    </source>
</reference>
<dbReference type="AlphaFoldDB" id="A0A835WWK6"/>